<dbReference type="EMBL" id="CAJNNW010028166">
    <property type="protein sequence ID" value="CAE8694935.1"/>
    <property type="molecule type" value="Genomic_DNA"/>
</dbReference>
<dbReference type="AlphaFoldDB" id="A0A813K7V4"/>
<feature type="non-terminal residue" evidence="2">
    <location>
        <position position="1"/>
    </location>
</feature>
<proteinExistence type="predicted"/>
<dbReference type="InterPro" id="IPR036236">
    <property type="entry name" value="Znf_C2H2_sf"/>
</dbReference>
<organism evidence="2 3">
    <name type="scientific">Polarella glacialis</name>
    <name type="common">Dinoflagellate</name>
    <dbReference type="NCBI Taxonomy" id="89957"/>
    <lineage>
        <taxon>Eukaryota</taxon>
        <taxon>Sar</taxon>
        <taxon>Alveolata</taxon>
        <taxon>Dinophyceae</taxon>
        <taxon>Suessiales</taxon>
        <taxon>Suessiaceae</taxon>
        <taxon>Polarella</taxon>
    </lineage>
</organism>
<dbReference type="InterPro" id="IPR013087">
    <property type="entry name" value="Znf_C2H2_type"/>
</dbReference>
<evidence type="ECO:0000313" key="3">
    <source>
        <dbReference type="Proteomes" id="UP000626109"/>
    </source>
</evidence>
<dbReference type="Pfam" id="PF12874">
    <property type="entry name" value="zf-met"/>
    <property type="match status" value="1"/>
</dbReference>
<feature type="domain" description="C2H2-type" evidence="1">
    <location>
        <begin position="6"/>
        <end position="28"/>
    </location>
</feature>
<dbReference type="Proteomes" id="UP000626109">
    <property type="component" value="Unassembled WGS sequence"/>
</dbReference>
<comment type="caution">
    <text evidence="2">The sequence shown here is derived from an EMBL/GenBank/DDBJ whole genome shotgun (WGS) entry which is preliminary data.</text>
</comment>
<sequence>PAIFRCASCQVELTGEIPLLQHVRGKKHSKVSQGRGFTGLLPNSFGLVPVLSDLTLSQLCSPGTSAAAGPGEAARIFSASEAQVHTWIDGRTKHNCLSRAAEIDTFSRRLKLAPEIRLSLFLLSDIHIQGVYALAPFLQAIP</sequence>
<name>A0A813K7V4_POLGL</name>
<dbReference type="PROSITE" id="PS00028">
    <property type="entry name" value="ZINC_FINGER_C2H2_1"/>
    <property type="match status" value="1"/>
</dbReference>
<evidence type="ECO:0000259" key="1">
    <source>
        <dbReference type="PROSITE" id="PS00028"/>
    </source>
</evidence>
<protein>
    <recommendedName>
        <fullName evidence="1">C2H2-type domain-containing protein</fullName>
    </recommendedName>
</protein>
<reference evidence="2" key="1">
    <citation type="submission" date="2021-02" db="EMBL/GenBank/DDBJ databases">
        <authorList>
            <person name="Dougan E. K."/>
            <person name="Rhodes N."/>
            <person name="Thang M."/>
            <person name="Chan C."/>
        </authorList>
    </citation>
    <scope>NUCLEOTIDE SEQUENCE</scope>
</reference>
<dbReference type="SUPFAM" id="SSF57667">
    <property type="entry name" value="beta-beta-alpha zinc fingers"/>
    <property type="match status" value="1"/>
</dbReference>
<gene>
    <name evidence="2" type="ORF">PGLA2088_LOCUS29095</name>
</gene>
<evidence type="ECO:0000313" key="2">
    <source>
        <dbReference type="EMBL" id="CAE8694935.1"/>
    </source>
</evidence>
<dbReference type="Gene3D" id="3.30.160.60">
    <property type="entry name" value="Classic Zinc Finger"/>
    <property type="match status" value="1"/>
</dbReference>
<accession>A0A813K7V4</accession>